<name>A0ABS2D8Q4_9SPHN</name>
<evidence type="ECO:0000313" key="2">
    <source>
        <dbReference type="EMBL" id="MBM6577314.1"/>
    </source>
</evidence>
<organism evidence="2 3">
    <name type="scientific">Sphingomonas longa</name>
    <dbReference type="NCBI Taxonomy" id="2778730"/>
    <lineage>
        <taxon>Bacteria</taxon>
        <taxon>Pseudomonadati</taxon>
        <taxon>Pseudomonadota</taxon>
        <taxon>Alphaproteobacteria</taxon>
        <taxon>Sphingomonadales</taxon>
        <taxon>Sphingomonadaceae</taxon>
        <taxon>Sphingomonas</taxon>
    </lineage>
</organism>
<gene>
    <name evidence="2" type="ORF">ILT43_13100</name>
</gene>
<protein>
    <submittedName>
        <fullName evidence="2">Uncharacterized protein</fullName>
    </submittedName>
</protein>
<dbReference type="EMBL" id="JAFEMC010000003">
    <property type="protein sequence ID" value="MBM6577314.1"/>
    <property type="molecule type" value="Genomic_DNA"/>
</dbReference>
<reference evidence="2 3" key="1">
    <citation type="submission" date="2020-12" db="EMBL/GenBank/DDBJ databases">
        <title>Sphingomonas sp.</title>
        <authorList>
            <person name="Kim M.K."/>
        </authorList>
    </citation>
    <scope>NUCLEOTIDE SEQUENCE [LARGE SCALE GENOMIC DNA]</scope>
    <source>
        <strain evidence="2 3">BT552</strain>
    </source>
</reference>
<dbReference type="Proteomes" id="UP000763641">
    <property type="component" value="Unassembled WGS sequence"/>
</dbReference>
<evidence type="ECO:0000256" key="1">
    <source>
        <dbReference type="SAM" id="MobiDB-lite"/>
    </source>
</evidence>
<feature type="region of interest" description="Disordered" evidence="1">
    <location>
        <begin position="1"/>
        <end position="82"/>
    </location>
</feature>
<sequence length="82" mass="8074">MSDQPMQANGGDGRKVAPDGVSDAPAKDAGGESNGGAYPNPQTGKKPEGGGFFGHGGQTDNAYSGPADKDDPDAGDPNAVTK</sequence>
<evidence type="ECO:0000313" key="3">
    <source>
        <dbReference type="Proteomes" id="UP000763641"/>
    </source>
</evidence>
<dbReference type="RefSeq" id="WP_204199404.1">
    <property type="nucleotide sequence ID" value="NZ_JAFEMC010000003.1"/>
</dbReference>
<comment type="caution">
    <text evidence="2">The sequence shown here is derived from an EMBL/GenBank/DDBJ whole genome shotgun (WGS) entry which is preliminary data.</text>
</comment>
<accession>A0ABS2D8Q4</accession>
<proteinExistence type="predicted"/>
<keyword evidence="3" id="KW-1185">Reference proteome</keyword>